<organism evidence="3 4">
    <name type="scientific">Sinomicrobium pectinilyticum</name>
    <dbReference type="NCBI Taxonomy" id="1084421"/>
    <lineage>
        <taxon>Bacteria</taxon>
        <taxon>Pseudomonadati</taxon>
        <taxon>Bacteroidota</taxon>
        <taxon>Flavobacteriia</taxon>
        <taxon>Flavobacteriales</taxon>
        <taxon>Flavobacteriaceae</taxon>
        <taxon>Sinomicrobium</taxon>
    </lineage>
</organism>
<keyword evidence="1" id="KW-1133">Transmembrane helix</keyword>
<feature type="transmembrane region" description="Helical" evidence="1">
    <location>
        <begin position="53"/>
        <end position="78"/>
    </location>
</feature>
<dbReference type="EMBL" id="RJTM01000166">
    <property type="protein sequence ID" value="RNL75551.1"/>
    <property type="molecule type" value="Genomic_DNA"/>
</dbReference>
<keyword evidence="4" id="KW-1185">Reference proteome</keyword>
<keyword evidence="1" id="KW-0472">Membrane</keyword>
<dbReference type="InterPro" id="IPR025698">
    <property type="entry name" value="2TM_dom"/>
</dbReference>
<evidence type="ECO:0000259" key="2">
    <source>
        <dbReference type="Pfam" id="PF13239"/>
    </source>
</evidence>
<keyword evidence="1" id="KW-0812">Transmembrane</keyword>
<reference evidence="3 4" key="1">
    <citation type="submission" date="2018-10" db="EMBL/GenBank/DDBJ databases">
        <title>Sinomicrobium pectinilyticum sp. nov., a pectinase-producing bacterium isolated from alkaline and saline soil, and emended description of the genus Sinomicrobium.</title>
        <authorList>
            <person name="Cheng B."/>
            <person name="Li C."/>
            <person name="Lai Q."/>
            <person name="Du M."/>
            <person name="Shao Z."/>
            <person name="Xu P."/>
            <person name="Yang C."/>
        </authorList>
    </citation>
    <scope>NUCLEOTIDE SEQUENCE [LARGE SCALE GENOMIC DNA]</scope>
    <source>
        <strain evidence="3 4">5DNS001</strain>
    </source>
</reference>
<comment type="caution">
    <text evidence="3">The sequence shown here is derived from an EMBL/GenBank/DDBJ whole genome shotgun (WGS) entry which is preliminary data.</text>
</comment>
<dbReference type="AlphaFoldDB" id="A0A3N0DJH9"/>
<name>A0A3N0DJH9_SINP1</name>
<dbReference type="OrthoDB" id="8965954at2"/>
<dbReference type="GO" id="GO:0016301">
    <property type="term" value="F:kinase activity"/>
    <property type="evidence" value="ECO:0007669"/>
    <property type="project" value="UniProtKB-KW"/>
</dbReference>
<dbReference type="Proteomes" id="UP000267469">
    <property type="component" value="Unassembled WGS sequence"/>
</dbReference>
<gene>
    <name evidence="3" type="ORF">ED312_21270</name>
</gene>
<feature type="transmembrane region" description="Helical" evidence="1">
    <location>
        <begin position="25"/>
        <end position="47"/>
    </location>
</feature>
<keyword evidence="3" id="KW-0808">Transferase</keyword>
<keyword evidence="3" id="KW-0418">Kinase</keyword>
<protein>
    <submittedName>
        <fullName evidence="3">Histidine kinase</fullName>
    </submittedName>
</protein>
<evidence type="ECO:0000313" key="3">
    <source>
        <dbReference type="EMBL" id="RNL75551.1"/>
    </source>
</evidence>
<accession>A0A3N0DJH9</accession>
<dbReference type="Pfam" id="PF13239">
    <property type="entry name" value="2TM"/>
    <property type="match status" value="1"/>
</dbReference>
<evidence type="ECO:0000313" key="4">
    <source>
        <dbReference type="Proteomes" id="UP000267469"/>
    </source>
</evidence>
<sequence>MMDMNTTKDERYLRAKRRLDKEKEFYRHLFCYVVINLILILINYWTFWKVKWFFFPAVGWGVGLAFHAASVFLVNGFFGAQWEERKIRQYMREEEENTRWE</sequence>
<evidence type="ECO:0000256" key="1">
    <source>
        <dbReference type="SAM" id="Phobius"/>
    </source>
</evidence>
<feature type="domain" description="2TM" evidence="2">
    <location>
        <begin position="14"/>
        <end position="92"/>
    </location>
</feature>
<proteinExistence type="predicted"/>